<dbReference type="GO" id="GO:0006325">
    <property type="term" value="P:chromatin organization"/>
    <property type="evidence" value="ECO:0007669"/>
    <property type="project" value="TreeGrafter"/>
</dbReference>
<feature type="compositionally biased region" description="Basic and acidic residues" evidence="1">
    <location>
        <begin position="25"/>
        <end position="37"/>
    </location>
</feature>
<proteinExistence type="predicted"/>
<evidence type="ECO:0000313" key="3">
    <source>
        <dbReference type="Proteomes" id="UP000009170"/>
    </source>
</evidence>
<accession>A0A096P8X9</accession>
<feature type="compositionally biased region" description="Gly residues" evidence="1">
    <location>
        <begin position="508"/>
        <end position="524"/>
    </location>
</feature>
<feature type="region of interest" description="Disordered" evidence="1">
    <location>
        <begin position="777"/>
        <end position="799"/>
    </location>
</feature>
<reference evidence="2 3" key="2">
    <citation type="journal article" date="2014" name="BMC Genomics">
        <title>An improved genome of the model marine alga Ostreococcus tauri unfolds by assessing Illumina de novo assemblies.</title>
        <authorList>
            <person name="Blanc-Mathieu R."/>
            <person name="Verhelst B."/>
            <person name="Derelle E."/>
            <person name="Rombauts S."/>
            <person name="Bouget F.Y."/>
            <person name="Carre I."/>
            <person name="Chateau A."/>
            <person name="Eyre-Walker A."/>
            <person name="Grimsley N."/>
            <person name="Moreau H."/>
            <person name="Piegu B."/>
            <person name="Rivals E."/>
            <person name="Schackwitz W."/>
            <person name="Van de Peer Y."/>
            <person name="Piganeau G."/>
        </authorList>
    </citation>
    <scope>NUCLEOTIDE SEQUENCE [LARGE SCALE GENOMIC DNA]</scope>
    <source>
        <strain evidence="3">OTTH 0595 / CCAP 157/2 / RCC745</strain>
    </source>
</reference>
<evidence type="ECO:0000256" key="1">
    <source>
        <dbReference type="SAM" id="MobiDB-lite"/>
    </source>
</evidence>
<feature type="compositionally biased region" description="Basic and acidic residues" evidence="1">
    <location>
        <begin position="102"/>
        <end position="117"/>
    </location>
</feature>
<dbReference type="KEGG" id="ota:OT_ostta18g00840"/>
<dbReference type="STRING" id="70448.A0A096P8X9"/>
<feature type="region of interest" description="Disordered" evidence="1">
    <location>
        <begin position="485"/>
        <end position="530"/>
    </location>
</feature>
<name>A0A096P8X9_OSTTA</name>
<dbReference type="GO" id="GO:0005634">
    <property type="term" value="C:nucleus"/>
    <property type="evidence" value="ECO:0007669"/>
    <property type="project" value="TreeGrafter"/>
</dbReference>
<comment type="caution">
    <text evidence="2">The sequence shown here is derived from an EMBL/GenBank/DDBJ whole genome shotgun (WGS) entry which is preliminary data.</text>
</comment>
<reference evidence="3" key="1">
    <citation type="journal article" date="2006" name="Proc. Natl. Acad. Sci. U.S.A.">
        <title>Genome analysis of the smallest free-living eukaryote Ostreococcus tauri unveils many unique features.</title>
        <authorList>
            <person name="Derelle E."/>
            <person name="Ferraz C."/>
            <person name="Rombauts S."/>
            <person name="Rouze P."/>
            <person name="Worden A.Z."/>
            <person name="Robbens S."/>
            <person name="Partensky F."/>
            <person name="Degroeve S."/>
            <person name="Echeynie S."/>
            <person name="Cooke R."/>
            <person name="Saeys Y."/>
            <person name="Wuyts J."/>
            <person name="Jabbari K."/>
            <person name="Bowler C."/>
            <person name="Panaud O."/>
            <person name="Piegu B."/>
            <person name="Ball S.G."/>
            <person name="Ral J.-P."/>
            <person name="Bouget F.-Y."/>
            <person name="Piganeau G."/>
            <person name="De Baets B."/>
            <person name="Picard A."/>
            <person name="Delseny M."/>
            <person name="Demaille J."/>
            <person name="Van de Peer Y."/>
            <person name="Moreau H."/>
        </authorList>
    </citation>
    <scope>NUCLEOTIDE SEQUENCE [LARGE SCALE GENOMIC DNA]</scope>
    <source>
        <strain evidence="3">OTTH 0595 / CCAP 157/2 / RCC745</strain>
    </source>
</reference>
<dbReference type="PANTHER" id="PTHR28678:SF1">
    <property type="entry name" value="CODANIN-1"/>
    <property type="match status" value="1"/>
</dbReference>
<feature type="region of interest" description="Disordered" evidence="1">
    <location>
        <begin position="83"/>
        <end position="156"/>
    </location>
</feature>
<feature type="compositionally biased region" description="Basic and acidic residues" evidence="1">
    <location>
        <begin position="1"/>
        <end position="15"/>
    </location>
</feature>
<organism evidence="2 3">
    <name type="scientific">Ostreococcus tauri</name>
    <name type="common">Marine green alga</name>
    <dbReference type="NCBI Taxonomy" id="70448"/>
    <lineage>
        <taxon>Eukaryota</taxon>
        <taxon>Viridiplantae</taxon>
        <taxon>Chlorophyta</taxon>
        <taxon>Mamiellophyceae</taxon>
        <taxon>Mamiellales</taxon>
        <taxon>Bathycoccaceae</taxon>
        <taxon>Ostreococcus</taxon>
    </lineage>
</organism>
<dbReference type="RefSeq" id="XP_022840541.1">
    <property type="nucleotide sequence ID" value="XM_022983107.1"/>
</dbReference>
<dbReference type="EMBL" id="CAID01000018">
    <property type="protein sequence ID" value="CEG00717.1"/>
    <property type="molecule type" value="Genomic_DNA"/>
</dbReference>
<sequence length="1459" mass="154842">MSPRDVAVDDRRDVPDASASRPTRGVRDKASMKDFTEQRSSNTVSRKSRSTTHRDAVERAERAMELVIRRVRELERMSVRNVRAKGGSGRVATSASGAESASGRKEGKNASRLRIGDDGEFPTLGVNARRNLTSALEGTEGPRRLAPTAVAEPSSGARRIAPTVVSRPMSGREASGTSTGFVGSAFGAPLARTRSKNVGSTSPTSGARKELERLYVAESSAEDVEPIELDPTLANLANSHAEALRAGYPLDQSSALARLFQLLSAPSELEVETETNGDARGPVLRTGREAHAYACAVLSLVPSLALALGERALEALAESRVLASHAPALHAKIVREFRSIRVASGETERAYQLDGWSRGTLHGFDLLDALAKASERSSGGRAGARGRVIPLAERQAIEHNRERTRDAFYALLRASASRTGGLGQDAAIGSKSRALVASTHPANMRWLADLFVARLSQSSAVGEVDEELGKSIKPERLSRLHERIVGPSSAASQQGERGSNVPPRVDGRGPGRGRGGRGGRGGNVQGVPHTSHGFGDLSAWPSFACMFPPAQQPFVRFIETTDSHKFCVALKRSLIEALHAIDPNSSPRSDQTTNSSGVGQTERMLAAQAIGSFLGMLTFGIASSSTGTTLEGIDLVETLHRATRRGELVLSAPWVLAFLRFLMWDVDSLEIQQYAAALTELRAIAASPGLDPSVTNTDFNVSRMCLRAILANGLSVSAPITTAQAASWVANNVMALPPPPLAAMESLPTTSKEDVQSCGDPLRTQVWGMEWVPSASANASATANTQEVPGSPSDADARSETNIAPDLSRMGVDGRYVETVCPIIEQAVRTMKQRLAIAHALAEESEQVEHAETNLMETPSAPSAPVNAPRRVLAQPQRLEPTSVTKAAQLRIFGSETVLDQKNTVSPTFGVASPVAESTLASMPSMEMKSSATEIKHALQRAFLQNVPGLRRLVDFAVDAATLAAVDDATAAVTAKAVSSAQMTVSSAAMQAATKYADTAKRNGTTFVSHAGAVIEEAWTPEFERAVERSAMAATREVISSVERAASEDAGARAAAAVAALAGASTGTESDRSTASTSAACGVAADAAAFAAAARVRSNLPFELHARIATDARRLLKSALNDAKEAMDAQECDAPVNGTKQSAREAEYASIAASAIASALSSASKWPAGTLLAECASLKSLAERKVDALTLARGIENVVESVKKVLEQDAKFSRVQLSRKKPSAHVDKHVPDSRPGEKLAALLSRFARSFVKILLAAPQNALWKTTKAKSAEEGWGISRDEVCEGVTSTFVATFIAAEPALSLVEALAPPDAPGPWKRVYDEIFAAELWLPALREFPASPFAQHRIELVFADALAKLPKRAALRESFLRLIDEAGKRVGILGHALALRSAIRFCAVVAETSTHENVADSSALRSFASDLIDRCRDAREPRLARRAETAQKALTRGLIGANMKSIADPIE</sequence>
<dbReference type="GeneID" id="9838289"/>
<feature type="compositionally biased region" description="Low complexity" evidence="1">
    <location>
        <begin position="92"/>
        <end position="101"/>
    </location>
</feature>
<dbReference type="InterPro" id="IPR040031">
    <property type="entry name" value="Codanin-1"/>
</dbReference>
<feature type="region of interest" description="Disordered" evidence="1">
    <location>
        <begin position="1"/>
        <end position="58"/>
    </location>
</feature>
<dbReference type="OrthoDB" id="20982at2759"/>
<dbReference type="PANTHER" id="PTHR28678">
    <property type="entry name" value="CODANIN-1"/>
    <property type="match status" value="1"/>
</dbReference>
<dbReference type="InParanoid" id="A0A096P8X9"/>
<keyword evidence="3" id="KW-1185">Reference proteome</keyword>
<protein>
    <submittedName>
        <fullName evidence="2">Unnamed product</fullName>
    </submittedName>
</protein>
<evidence type="ECO:0000313" key="2">
    <source>
        <dbReference type="EMBL" id="CEG00717.1"/>
    </source>
</evidence>
<dbReference type="Proteomes" id="UP000009170">
    <property type="component" value="Unassembled WGS sequence"/>
</dbReference>
<gene>
    <name evidence="2" type="ORF">OT_ostta18g00840</name>
</gene>